<sequence length="146" mass="16076">MEAADEIKEGSTATLDKDAANPTPVRYIPVAPDYSLLRTLIGSEKPTLQMFTQSNALTNLLAPALGTQFKQDSTVQFYEIHSVDDVYDWLTDTFIPTVFTTTDHTGALLPEYEHGRIGYANQVLGGAMLEMTPKTLEPCDSAEAFR</sequence>
<name>G4Z3Q1_PHYSP</name>
<dbReference type="Proteomes" id="UP000002640">
    <property type="component" value="Unassembled WGS sequence"/>
</dbReference>
<dbReference type="AlphaFoldDB" id="G4Z3Q1"/>
<protein>
    <submittedName>
        <fullName evidence="1">Uncharacterized protein</fullName>
    </submittedName>
</protein>
<dbReference type="GeneID" id="20637550"/>
<evidence type="ECO:0000313" key="2">
    <source>
        <dbReference type="Proteomes" id="UP000002640"/>
    </source>
</evidence>
<reference evidence="1 2" key="1">
    <citation type="journal article" date="2006" name="Science">
        <title>Phytophthora genome sequences uncover evolutionary origins and mechanisms of pathogenesis.</title>
        <authorList>
            <person name="Tyler B.M."/>
            <person name="Tripathy S."/>
            <person name="Zhang X."/>
            <person name="Dehal P."/>
            <person name="Jiang R.H."/>
            <person name="Aerts A."/>
            <person name="Arredondo F.D."/>
            <person name="Baxter L."/>
            <person name="Bensasson D."/>
            <person name="Beynon J.L."/>
            <person name="Chapman J."/>
            <person name="Damasceno C.M."/>
            <person name="Dorrance A.E."/>
            <person name="Dou D."/>
            <person name="Dickerman A.W."/>
            <person name="Dubchak I.L."/>
            <person name="Garbelotto M."/>
            <person name="Gijzen M."/>
            <person name="Gordon S.G."/>
            <person name="Govers F."/>
            <person name="Grunwald N.J."/>
            <person name="Huang W."/>
            <person name="Ivors K.L."/>
            <person name="Jones R.W."/>
            <person name="Kamoun S."/>
            <person name="Krampis K."/>
            <person name="Lamour K.H."/>
            <person name="Lee M.K."/>
            <person name="McDonald W.H."/>
            <person name="Medina M."/>
            <person name="Meijer H.J."/>
            <person name="Nordberg E.K."/>
            <person name="Maclean D.J."/>
            <person name="Ospina-Giraldo M.D."/>
            <person name="Morris P.F."/>
            <person name="Phuntumart V."/>
            <person name="Putnam N.H."/>
            <person name="Rash S."/>
            <person name="Rose J.K."/>
            <person name="Sakihama Y."/>
            <person name="Salamov A.A."/>
            <person name="Savidor A."/>
            <person name="Scheuring C.F."/>
            <person name="Smith B.M."/>
            <person name="Sobral B.W."/>
            <person name="Terry A."/>
            <person name="Torto-Alalibo T.A."/>
            <person name="Win J."/>
            <person name="Xu Z."/>
            <person name="Zhang H."/>
            <person name="Grigoriev I.V."/>
            <person name="Rokhsar D.S."/>
            <person name="Boore J.L."/>
        </authorList>
    </citation>
    <scope>NUCLEOTIDE SEQUENCE [LARGE SCALE GENOMIC DNA]</scope>
    <source>
        <strain evidence="1 2">P6497</strain>
    </source>
</reference>
<keyword evidence="2" id="KW-1185">Reference proteome</keyword>
<dbReference type="KEGG" id="psoj:PHYSODRAFT_246053"/>
<dbReference type="InParanoid" id="G4Z3Q1"/>
<dbReference type="RefSeq" id="XP_009522837.1">
    <property type="nucleotide sequence ID" value="XM_009524542.1"/>
</dbReference>
<proteinExistence type="predicted"/>
<accession>G4Z3Q1</accession>
<evidence type="ECO:0000313" key="1">
    <source>
        <dbReference type="EMBL" id="EGZ20120.1"/>
    </source>
</evidence>
<organism evidence="1 2">
    <name type="scientific">Phytophthora sojae (strain P6497)</name>
    <name type="common">Soybean stem and root rot agent</name>
    <name type="synonym">Phytophthora megasperma f. sp. glycines</name>
    <dbReference type="NCBI Taxonomy" id="1094619"/>
    <lineage>
        <taxon>Eukaryota</taxon>
        <taxon>Sar</taxon>
        <taxon>Stramenopiles</taxon>
        <taxon>Oomycota</taxon>
        <taxon>Peronosporomycetes</taxon>
        <taxon>Peronosporales</taxon>
        <taxon>Peronosporaceae</taxon>
        <taxon>Phytophthora</taxon>
    </lineage>
</organism>
<dbReference type="EMBL" id="JH159153">
    <property type="protein sequence ID" value="EGZ20120.1"/>
    <property type="molecule type" value="Genomic_DNA"/>
</dbReference>
<gene>
    <name evidence="1" type="ORF">PHYSODRAFT_246053</name>
</gene>